<evidence type="ECO:0000313" key="1">
    <source>
        <dbReference type="EMBL" id="KAE9543849.1"/>
    </source>
</evidence>
<evidence type="ECO:0000313" key="2">
    <source>
        <dbReference type="Proteomes" id="UP000475862"/>
    </source>
</evidence>
<organism evidence="1 2">
    <name type="scientific">Aphis glycines</name>
    <name type="common">Soybean aphid</name>
    <dbReference type="NCBI Taxonomy" id="307491"/>
    <lineage>
        <taxon>Eukaryota</taxon>
        <taxon>Metazoa</taxon>
        <taxon>Ecdysozoa</taxon>
        <taxon>Arthropoda</taxon>
        <taxon>Hexapoda</taxon>
        <taxon>Insecta</taxon>
        <taxon>Pterygota</taxon>
        <taxon>Neoptera</taxon>
        <taxon>Paraneoptera</taxon>
        <taxon>Hemiptera</taxon>
        <taxon>Sternorrhyncha</taxon>
        <taxon>Aphidomorpha</taxon>
        <taxon>Aphidoidea</taxon>
        <taxon>Aphididae</taxon>
        <taxon>Aphidini</taxon>
        <taxon>Aphis</taxon>
        <taxon>Aphis</taxon>
    </lineage>
</organism>
<name>A0A6G0U5F1_APHGL</name>
<dbReference type="Proteomes" id="UP000475862">
    <property type="component" value="Unassembled WGS sequence"/>
</dbReference>
<comment type="caution">
    <text evidence="1">The sequence shown here is derived from an EMBL/GenBank/DDBJ whole genome shotgun (WGS) entry which is preliminary data.</text>
</comment>
<keyword evidence="2" id="KW-1185">Reference proteome</keyword>
<protein>
    <submittedName>
        <fullName evidence="1">Uncharacterized protein</fullName>
    </submittedName>
</protein>
<dbReference type="AlphaFoldDB" id="A0A6G0U5F1"/>
<gene>
    <name evidence="1" type="ORF">AGLY_001973</name>
</gene>
<reference evidence="1 2" key="1">
    <citation type="submission" date="2019-08" db="EMBL/GenBank/DDBJ databases">
        <title>The genome of the soybean aphid Biotype 1, its phylome, world population structure and adaptation to the North American continent.</title>
        <authorList>
            <person name="Giordano R."/>
            <person name="Donthu R.K."/>
            <person name="Hernandez A.G."/>
            <person name="Wright C.L."/>
            <person name="Zimin A.V."/>
        </authorList>
    </citation>
    <scope>NUCLEOTIDE SEQUENCE [LARGE SCALE GENOMIC DNA]</scope>
    <source>
        <tissue evidence="1">Whole aphids</tissue>
    </source>
</reference>
<accession>A0A6G0U5F1</accession>
<dbReference type="EMBL" id="VYZN01000005">
    <property type="protein sequence ID" value="KAE9543849.1"/>
    <property type="molecule type" value="Genomic_DNA"/>
</dbReference>
<proteinExistence type="predicted"/>
<sequence length="181" mass="20771">MTIKSEQSSIIAMGRYKSHLTDERHVWFTSRNLTIPIIKFECLFNYISIIPISKTDLNACLNIVLFKYSIYQWTRTIFFCTKNIDKQKKSFPLLHSSLYQTTGKGAKSYGGMINIYFEQIIFEFWGQNTIGIIKTVIGTNILKNHRFSLKGGTTSNHDCSDGFQFPLFPVSTGIIKYLLGL</sequence>